<dbReference type="AlphaFoldDB" id="N9UWQ2"/>
<evidence type="ECO:0000313" key="2">
    <source>
        <dbReference type="Proteomes" id="UP000013105"/>
    </source>
</evidence>
<dbReference type="VEuPathDB" id="AmoebaDB:EHI7A_094870"/>
<accession>N9UWQ2</accession>
<dbReference type="Gene3D" id="1.10.1070.11">
    <property type="entry name" value="Phosphatidylinositol 3-/4-kinase, catalytic domain"/>
    <property type="match status" value="1"/>
</dbReference>
<keyword evidence="1" id="KW-0418">Kinase</keyword>
<dbReference type="SUPFAM" id="SSF56112">
    <property type="entry name" value="Protein kinase-like (PK-like)"/>
    <property type="match status" value="1"/>
</dbReference>
<gene>
    <name evidence="1" type="ORF">EHI7A_094870</name>
</gene>
<keyword evidence="1" id="KW-0808">Transferase</keyword>
<dbReference type="GO" id="GO:0016301">
    <property type="term" value="F:kinase activity"/>
    <property type="evidence" value="ECO:0007669"/>
    <property type="project" value="UniProtKB-KW"/>
</dbReference>
<protein>
    <submittedName>
        <fullName evidence="1">Phosphatidylinositol 3-kinase, putative</fullName>
    </submittedName>
</protein>
<dbReference type="EMBL" id="KB824376">
    <property type="protein sequence ID" value="ENY61061.1"/>
    <property type="molecule type" value="Genomic_DNA"/>
</dbReference>
<name>N9UWQ2_ENTH1</name>
<organism evidence="1 2">
    <name type="scientific">Entamoeba histolytica HM-1:IMSS-A</name>
    <dbReference type="NCBI Taxonomy" id="885318"/>
    <lineage>
        <taxon>Eukaryota</taxon>
        <taxon>Amoebozoa</taxon>
        <taxon>Evosea</taxon>
        <taxon>Archamoebae</taxon>
        <taxon>Mastigamoebida</taxon>
        <taxon>Entamoebidae</taxon>
        <taxon>Entamoeba</taxon>
    </lineage>
</organism>
<evidence type="ECO:0000313" key="1">
    <source>
        <dbReference type="EMBL" id="ENY61061.1"/>
    </source>
</evidence>
<proteinExistence type="predicted"/>
<sequence length="66" mass="7546">MLSTGLPELRRTEDMVYLLNSLVLDMNEVDARAYFEKLINVALEAVMTRVNNAIHIFAHPDVKEDV</sequence>
<reference evidence="1 2" key="1">
    <citation type="submission" date="2013-04" db="EMBL/GenBank/DDBJ databases">
        <authorList>
            <person name="Hannick L."/>
            <person name="Zafar N."/>
            <person name="Lorenzi H."/>
            <person name="Ali I.A."/>
            <person name="Petri W.P."/>
            <person name="Caler E."/>
        </authorList>
    </citation>
    <scope>NUCLEOTIDE SEQUENCE [LARGE SCALE GENOMIC DNA]</scope>
    <source>
        <strain evidence="1 2">HM-1:IMSS-A</strain>
    </source>
</reference>
<dbReference type="InterPro" id="IPR036940">
    <property type="entry name" value="PI3/4_kinase_cat_sf"/>
</dbReference>
<dbReference type="Proteomes" id="UP000013105">
    <property type="component" value="Unassembled WGS sequence"/>
</dbReference>
<dbReference type="InterPro" id="IPR011009">
    <property type="entry name" value="Kinase-like_dom_sf"/>
</dbReference>